<evidence type="ECO:0000256" key="1">
    <source>
        <dbReference type="ARBA" id="ARBA00022670"/>
    </source>
</evidence>
<feature type="domain" description="MPN" evidence="7">
    <location>
        <begin position="105"/>
        <end position="227"/>
    </location>
</feature>
<dbReference type="PROSITE" id="PS01302">
    <property type="entry name" value="UPF0758"/>
    <property type="match status" value="1"/>
</dbReference>
<accession>A0ABW5U8P4</accession>
<dbReference type="Pfam" id="PF04002">
    <property type="entry name" value="RadC"/>
    <property type="match status" value="1"/>
</dbReference>
<keyword evidence="1" id="KW-0645">Protease</keyword>
<evidence type="ECO:0000313" key="8">
    <source>
        <dbReference type="EMBL" id="MFD2742308.1"/>
    </source>
</evidence>
<comment type="similarity">
    <text evidence="6">Belongs to the UPF0758 family.</text>
</comment>
<dbReference type="NCBIfam" id="NF000642">
    <property type="entry name" value="PRK00024.1"/>
    <property type="match status" value="1"/>
</dbReference>
<dbReference type="PROSITE" id="PS50249">
    <property type="entry name" value="MPN"/>
    <property type="match status" value="1"/>
</dbReference>
<keyword evidence="3" id="KW-0378">Hydrolase</keyword>
<dbReference type="InterPro" id="IPR046778">
    <property type="entry name" value="UPF0758_N"/>
</dbReference>
<sequence length="227" mass="25559">MKLAIHEWAESDRPREKLIEQGRRALSNAELLAILIGSGSPQESAVELCRRVLSGVENNLSLLSKLDVADLCRYHGIGQAKAITIIAALEIGRRRKDTLEMPSSVLNSSKRVFNFFRERLQDLPHEEFWVLYLNTGCKLIDKQLISRGGNDFAPVDIRIILKYALQANAHSMILIHNHPSGTLSPSLADKQLTKRIADAAVLMDIRVNDHIIFTDQAYYSFRDEGLL</sequence>
<dbReference type="Gene3D" id="3.40.140.10">
    <property type="entry name" value="Cytidine Deaminase, domain 2"/>
    <property type="match status" value="1"/>
</dbReference>
<keyword evidence="4" id="KW-0862">Zinc</keyword>
<evidence type="ECO:0000313" key="9">
    <source>
        <dbReference type="Proteomes" id="UP001597418"/>
    </source>
</evidence>
<reference evidence="9" key="1">
    <citation type="journal article" date="2019" name="Int. J. Syst. Evol. Microbiol.">
        <title>The Global Catalogue of Microorganisms (GCM) 10K type strain sequencing project: providing services to taxonomists for standard genome sequencing and annotation.</title>
        <authorList>
            <consortium name="The Broad Institute Genomics Platform"/>
            <consortium name="The Broad Institute Genome Sequencing Center for Infectious Disease"/>
            <person name="Wu L."/>
            <person name="Ma J."/>
        </authorList>
    </citation>
    <scope>NUCLEOTIDE SEQUENCE [LARGE SCALE GENOMIC DNA]</scope>
    <source>
        <strain evidence="9">KCTC 42247</strain>
    </source>
</reference>
<evidence type="ECO:0000256" key="6">
    <source>
        <dbReference type="RuleBase" id="RU003797"/>
    </source>
</evidence>
<dbReference type="InterPro" id="IPR001405">
    <property type="entry name" value="UPF0758"/>
</dbReference>
<gene>
    <name evidence="8" type="primary">radC</name>
    <name evidence="8" type="ORF">ACFSQ6_02765</name>
</gene>
<comment type="caution">
    <text evidence="8">The sequence shown here is derived from an EMBL/GenBank/DDBJ whole genome shotgun (WGS) entry which is preliminary data.</text>
</comment>
<dbReference type="PANTHER" id="PTHR30471">
    <property type="entry name" value="DNA REPAIR PROTEIN RADC"/>
    <property type="match status" value="1"/>
</dbReference>
<keyword evidence="2" id="KW-0479">Metal-binding</keyword>
<dbReference type="InterPro" id="IPR020891">
    <property type="entry name" value="UPF0758_CS"/>
</dbReference>
<dbReference type="PANTHER" id="PTHR30471:SF3">
    <property type="entry name" value="UPF0758 PROTEIN YEES-RELATED"/>
    <property type="match status" value="1"/>
</dbReference>
<dbReference type="NCBIfam" id="TIGR00608">
    <property type="entry name" value="radc"/>
    <property type="match status" value="1"/>
</dbReference>
<evidence type="ECO:0000256" key="3">
    <source>
        <dbReference type="ARBA" id="ARBA00022801"/>
    </source>
</evidence>
<dbReference type="EMBL" id="JBHUMB010000005">
    <property type="protein sequence ID" value="MFD2742308.1"/>
    <property type="molecule type" value="Genomic_DNA"/>
</dbReference>
<evidence type="ECO:0000256" key="2">
    <source>
        <dbReference type="ARBA" id="ARBA00022723"/>
    </source>
</evidence>
<proteinExistence type="inferred from homology"/>
<dbReference type="Pfam" id="PF20582">
    <property type="entry name" value="UPF0758_N"/>
    <property type="match status" value="1"/>
</dbReference>
<dbReference type="RefSeq" id="WP_066753908.1">
    <property type="nucleotide sequence ID" value="NZ_JBHUMB010000005.1"/>
</dbReference>
<dbReference type="CDD" id="cd08071">
    <property type="entry name" value="MPN_DUF2466"/>
    <property type="match status" value="1"/>
</dbReference>
<dbReference type="InterPro" id="IPR025657">
    <property type="entry name" value="RadC_JAB"/>
</dbReference>
<evidence type="ECO:0000256" key="4">
    <source>
        <dbReference type="ARBA" id="ARBA00022833"/>
    </source>
</evidence>
<evidence type="ECO:0000259" key="7">
    <source>
        <dbReference type="PROSITE" id="PS50249"/>
    </source>
</evidence>
<keyword evidence="5" id="KW-0482">Metalloprotease</keyword>
<protein>
    <submittedName>
        <fullName evidence="8">DNA repair protein RadC</fullName>
    </submittedName>
</protein>
<organism evidence="8 9">
    <name type="scientific">Sphingobacterium populi</name>
    <dbReference type="NCBI Taxonomy" id="1812824"/>
    <lineage>
        <taxon>Bacteria</taxon>
        <taxon>Pseudomonadati</taxon>
        <taxon>Bacteroidota</taxon>
        <taxon>Sphingobacteriia</taxon>
        <taxon>Sphingobacteriales</taxon>
        <taxon>Sphingobacteriaceae</taxon>
        <taxon>Sphingobacterium</taxon>
    </lineage>
</organism>
<dbReference type="SUPFAM" id="SSF102712">
    <property type="entry name" value="JAB1/MPN domain"/>
    <property type="match status" value="1"/>
</dbReference>
<dbReference type="InterPro" id="IPR037518">
    <property type="entry name" value="MPN"/>
</dbReference>
<name>A0ABW5U8P4_9SPHI</name>
<evidence type="ECO:0000256" key="5">
    <source>
        <dbReference type="ARBA" id="ARBA00023049"/>
    </source>
</evidence>
<keyword evidence="9" id="KW-1185">Reference proteome</keyword>
<dbReference type="Proteomes" id="UP001597418">
    <property type="component" value="Unassembled WGS sequence"/>
</dbReference>